<evidence type="ECO:0000259" key="3">
    <source>
        <dbReference type="PROSITE" id="PS50104"/>
    </source>
</evidence>
<dbReference type="Gene3D" id="3.40.50.10140">
    <property type="entry name" value="Toll/interleukin-1 receptor homology (TIR) domain"/>
    <property type="match status" value="1"/>
</dbReference>
<dbReference type="PROSITE" id="PS50104">
    <property type="entry name" value="TIR"/>
    <property type="match status" value="1"/>
</dbReference>
<feature type="region of interest" description="Disordered" evidence="1">
    <location>
        <begin position="157"/>
        <end position="238"/>
    </location>
</feature>
<protein>
    <submittedName>
        <fullName evidence="5">Uncharacterized protein LOC100211260 isoform X2</fullName>
    </submittedName>
</protein>
<keyword evidence="4" id="KW-1185">Reference proteome</keyword>
<accession>A0ABM4DF80</accession>
<organism evidence="4 5">
    <name type="scientific">Hydra vulgaris</name>
    <name type="common">Hydra</name>
    <name type="synonym">Hydra attenuata</name>
    <dbReference type="NCBI Taxonomy" id="6087"/>
    <lineage>
        <taxon>Eukaryota</taxon>
        <taxon>Metazoa</taxon>
        <taxon>Cnidaria</taxon>
        <taxon>Hydrozoa</taxon>
        <taxon>Hydroidolina</taxon>
        <taxon>Anthoathecata</taxon>
        <taxon>Aplanulata</taxon>
        <taxon>Hydridae</taxon>
        <taxon>Hydra</taxon>
    </lineage>
</organism>
<dbReference type="Proteomes" id="UP001652625">
    <property type="component" value="Chromosome 13"/>
</dbReference>
<evidence type="ECO:0000256" key="1">
    <source>
        <dbReference type="SAM" id="MobiDB-lite"/>
    </source>
</evidence>
<dbReference type="PANTHER" id="PTHR46270">
    <property type="entry name" value="ARMADILLO-TYPE FOLD-RELATED"/>
    <property type="match status" value="1"/>
</dbReference>
<reference evidence="5" key="1">
    <citation type="submission" date="2025-08" db="UniProtKB">
        <authorList>
            <consortium name="RefSeq"/>
        </authorList>
    </citation>
    <scope>IDENTIFICATION</scope>
</reference>
<feature type="domain" description="Death" evidence="2">
    <location>
        <begin position="403"/>
        <end position="473"/>
    </location>
</feature>
<name>A0ABM4DF80_HYDVU</name>
<dbReference type="SUPFAM" id="SSF47986">
    <property type="entry name" value="DEATH domain"/>
    <property type="match status" value="1"/>
</dbReference>
<dbReference type="InterPro" id="IPR011029">
    <property type="entry name" value="DEATH-like_dom_sf"/>
</dbReference>
<dbReference type="GeneID" id="100211260"/>
<evidence type="ECO:0000259" key="2">
    <source>
        <dbReference type="PROSITE" id="PS50017"/>
    </source>
</evidence>
<dbReference type="Gene3D" id="1.10.533.10">
    <property type="entry name" value="Death Domain, Fas"/>
    <property type="match status" value="1"/>
</dbReference>
<evidence type="ECO:0000313" key="4">
    <source>
        <dbReference type="Proteomes" id="UP001652625"/>
    </source>
</evidence>
<dbReference type="PANTHER" id="PTHR46270:SF2">
    <property type="entry name" value="TIR DOMAIN-CONTAINING PROTEIN"/>
    <property type="match status" value="1"/>
</dbReference>
<feature type="domain" description="TIR" evidence="3">
    <location>
        <begin position="2"/>
        <end position="134"/>
    </location>
</feature>
<dbReference type="Pfam" id="PF13676">
    <property type="entry name" value="TIR_2"/>
    <property type="match status" value="1"/>
</dbReference>
<dbReference type="InterPro" id="IPR000157">
    <property type="entry name" value="TIR_dom"/>
</dbReference>
<evidence type="ECO:0000313" key="5">
    <source>
        <dbReference type="RefSeq" id="XP_065673074.1"/>
    </source>
</evidence>
<dbReference type="InterPro" id="IPR000488">
    <property type="entry name" value="Death_dom"/>
</dbReference>
<sequence>MDEYDLMISYSHKTKEVTWKIHDWFEKRGFKIWIDKNYLDTELAKEIRNGIDKSSVFIPCFSSEYEKSTWCKKELTYASENDKHIIPIIVENGYVLSNDIRFQITGLKYFTLEGDFDTAMNQVLKAVKKYTNKTGTLSPERKELNCGSTQAVQAEQYVESPYSSKSKRENKLFKKQSRIGGEESDEGFCDDSPTNDTGSEVKISELSLNDSSINIRGDPDGNENNEHKKKNVTNENTNQNMATTLPACASPTSTPAPAPPPWTCKFDFLSDDKKEQFLIKTRLPLKDFRYGRPALKKILDQDDRVLTIMDCFDFERDSRMLVLFADNGGGNVALSFLEYLKMFMPKLKIKGFRECLVKFGLSGAENILLKNNYNDDDDFNKISYIHIRELSFQFVSEITNYQSWKDIAEELEISSVDINNIGNTGKRPCVYSRTEKLFDLIAMQYPQVTIQHFLRILSDCQYRDAHDLVSEKIIEKL</sequence>
<dbReference type="SUPFAM" id="SSF52200">
    <property type="entry name" value="Toll/Interleukin receptor TIR domain"/>
    <property type="match status" value="1"/>
</dbReference>
<proteinExistence type="predicted"/>
<dbReference type="RefSeq" id="XP_065673074.1">
    <property type="nucleotide sequence ID" value="XM_065817002.1"/>
</dbReference>
<dbReference type="SMART" id="SM00255">
    <property type="entry name" value="TIR"/>
    <property type="match status" value="1"/>
</dbReference>
<dbReference type="PROSITE" id="PS50017">
    <property type="entry name" value="DEATH_DOMAIN"/>
    <property type="match status" value="1"/>
</dbReference>
<dbReference type="InterPro" id="IPR035897">
    <property type="entry name" value="Toll_tir_struct_dom_sf"/>
</dbReference>
<gene>
    <name evidence="5" type="primary">LOC100211260</name>
</gene>